<feature type="compositionally biased region" description="Basic and acidic residues" evidence="1">
    <location>
        <begin position="101"/>
        <end position="111"/>
    </location>
</feature>
<feature type="compositionally biased region" description="Basic and acidic residues" evidence="1">
    <location>
        <begin position="71"/>
        <end position="83"/>
    </location>
</feature>
<evidence type="ECO:0000313" key="3">
    <source>
        <dbReference type="Proteomes" id="UP000299102"/>
    </source>
</evidence>
<reference evidence="2 3" key="1">
    <citation type="journal article" date="2019" name="Commun. Biol.">
        <title>The bagworm genome reveals a unique fibroin gene that provides high tensile strength.</title>
        <authorList>
            <person name="Kono N."/>
            <person name="Nakamura H."/>
            <person name="Ohtoshi R."/>
            <person name="Tomita M."/>
            <person name="Numata K."/>
            <person name="Arakawa K."/>
        </authorList>
    </citation>
    <scope>NUCLEOTIDE SEQUENCE [LARGE SCALE GENOMIC DNA]</scope>
</reference>
<keyword evidence="3" id="KW-1185">Reference proteome</keyword>
<evidence type="ECO:0000313" key="2">
    <source>
        <dbReference type="EMBL" id="GBP76011.1"/>
    </source>
</evidence>
<protein>
    <submittedName>
        <fullName evidence="2">Uncharacterized protein</fullName>
    </submittedName>
</protein>
<proteinExistence type="predicted"/>
<feature type="compositionally biased region" description="Polar residues" evidence="1">
    <location>
        <begin position="84"/>
        <end position="96"/>
    </location>
</feature>
<accession>A0A4C1YI14</accession>
<dbReference type="EMBL" id="BGZK01001272">
    <property type="protein sequence ID" value="GBP76011.1"/>
    <property type="molecule type" value="Genomic_DNA"/>
</dbReference>
<organism evidence="2 3">
    <name type="scientific">Eumeta variegata</name>
    <name type="common">Bagworm moth</name>
    <name type="synonym">Eumeta japonica</name>
    <dbReference type="NCBI Taxonomy" id="151549"/>
    <lineage>
        <taxon>Eukaryota</taxon>
        <taxon>Metazoa</taxon>
        <taxon>Ecdysozoa</taxon>
        <taxon>Arthropoda</taxon>
        <taxon>Hexapoda</taxon>
        <taxon>Insecta</taxon>
        <taxon>Pterygota</taxon>
        <taxon>Neoptera</taxon>
        <taxon>Endopterygota</taxon>
        <taxon>Lepidoptera</taxon>
        <taxon>Glossata</taxon>
        <taxon>Ditrysia</taxon>
        <taxon>Tineoidea</taxon>
        <taxon>Psychidae</taxon>
        <taxon>Oiketicinae</taxon>
        <taxon>Eumeta</taxon>
    </lineage>
</organism>
<dbReference type="AlphaFoldDB" id="A0A4C1YI14"/>
<evidence type="ECO:0000256" key="1">
    <source>
        <dbReference type="SAM" id="MobiDB-lite"/>
    </source>
</evidence>
<dbReference type="Proteomes" id="UP000299102">
    <property type="component" value="Unassembled WGS sequence"/>
</dbReference>
<name>A0A4C1YI14_EUMVA</name>
<sequence length="111" mass="12396">MIEYRDREKTRTPDANKSPPRCVHPGSFYFIASRATSCTIQANALLWDSMIGIEIEYGIEIGLRAAPNSESKPEVRTRSRTETISESIVTAKSGSNIEEESVSRERDCGQN</sequence>
<comment type="caution">
    <text evidence="2">The sequence shown here is derived from an EMBL/GenBank/DDBJ whole genome shotgun (WGS) entry which is preliminary data.</text>
</comment>
<feature type="region of interest" description="Disordered" evidence="1">
    <location>
        <begin position="68"/>
        <end position="111"/>
    </location>
</feature>
<gene>
    <name evidence="2" type="ORF">EVAR_51875_1</name>
</gene>